<reference evidence="1 2" key="1">
    <citation type="submission" date="2013-01" db="EMBL/GenBank/DDBJ databases">
        <authorList>
            <person name="Harkins D.M."/>
            <person name="Durkin A.S."/>
            <person name="Brinkac L.M."/>
            <person name="Haft D.H."/>
            <person name="Selengut J.D."/>
            <person name="Sanka R."/>
            <person name="DePew J."/>
            <person name="Purushe J."/>
            <person name="Tulsiani S.M."/>
            <person name="Graham G.C."/>
            <person name="Burns M.-A."/>
            <person name="Dohnt M.F."/>
            <person name="Smythe L.D."/>
            <person name="McKay D.B."/>
            <person name="Craig S.B."/>
            <person name="Vinetz J.M."/>
            <person name="Sutton G.G."/>
            <person name="Nierman W.C."/>
            <person name="Fouts D.E."/>
        </authorList>
    </citation>
    <scope>NUCLEOTIDE SEQUENCE [LARGE SCALE GENOMIC DNA]</scope>
    <source>
        <strain evidence="1 2">LT2116</strain>
    </source>
</reference>
<protein>
    <submittedName>
        <fullName evidence="1">Uncharacterized protein</fullName>
    </submittedName>
</protein>
<dbReference type="Proteomes" id="UP000011770">
    <property type="component" value="Unassembled WGS sequence"/>
</dbReference>
<sequence>MERLSTLKFYNSIFDLDFMNRYPVFQNIRSYIKIIRE</sequence>
<comment type="caution">
    <text evidence="1">The sequence shown here is derived from an EMBL/GenBank/DDBJ whole genome shotgun (WGS) entry which is preliminary data.</text>
</comment>
<proteinExistence type="predicted"/>
<accession>M3G1C6</accession>
<gene>
    <name evidence="1" type="ORF">LEP1GSC188_1603</name>
</gene>
<dbReference type="EMBL" id="AHOR02000076">
    <property type="protein sequence ID" value="EMF79729.1"/>
    <property type="molecule type" value="Genomic_DNA"/>
</dbReference>
<dbReference type="AlphaFoldDB" id="M3G1C6"/>
<evidence type="ECO:0000313" key="2">
    <source>
        <dbReference type="Proteomes" id="UP000011770"/>
    </source>
</evidence>
<evidence type="ECO:0000313" key="1">
    <source>
        <dbReference type="EMBL" id="EMF79729.1"/>
    </source>
</evidence>
<organism evidence="1 2">
    <name type="scientific">Leptospira weilii serovar Topaz str. LT2116</name>
    <dbReference type="NCBI Taxonomy" id="1088540"/>
    <lineage>
        <taxon>Bacteria</taxon>
        <taxon>Pseudomonadati</taxon>
        <taxon>Spirochaetota</taxon>
        <taxon>Spirochaetia</taxon>
        <taxon>Leptospirales</taxon>
        <taxon>Leptospiraceae</taxon>
        <taxon>Leptospira</taxon>
    </lineage>
</organism>
<name>M3G1C6_9LEPT</name>